<keyword evidence="3" id="KW-1185">Reference proteome</keyword>
<sequence>MTAVGVDVRHRRRGLATAVTAALARAGRPPGIWGVYLQVEDGNEAARVLYRRPGFSDHHGHHYRVALAFI</sequence>
<reference evidence="2 3" key="1">
    <citation type="submission" date="2019-10" db="EMBL/GenBank/DDBJ databases">
        <title>Actinomadura rubteroloni sp. nov. and Actinomadura macrotermitis sp. nov., isolated from the gut of fungus growing-termite Macrotermes natalensis.</title>
        <authorList>
            <person name="Benndorf R."/>
            <person name="Martin K."/>
            <person name="Kuefner M."/>
            <person name="De Beer W."/>
            <person name="Kaster A.-K."/>
            <person name="Vollmers J."/>
            <person name="Poulsen M."/>
            <person name="Beemelmanns C."/>
        </authorList>
    </citation>
    <scope>NUCLEOTIDE SEQUENCE [LARGE SCALE GENOMIC DNA]</scope>
    <source>
        <strain evidence="2 3">RB68</strain>
    </source>
</reference>
<evidence type="ECO:0000259" key="1">
    <source>
        <dbReference type="PROSITE" id="PS51186"/>
    </source>
</evidence>
<comment type="caution">
    <text evidence="2">The sequence shown here is derived from an EMBL/GenBank/DDBJ whole genome shotgun (WGS) entry which is preliminary data.</text>
</comment>
<dbReference type="InterPro" id="IPR056935">
    <property type="entry name" value="Rv0428c-like_C"/>
</dbReference>
<evidence type="ECO:0000313" key="2">
    <source>
        <dbReference type="EMBL" id="MQY06722.1"/>
    </source>
</evidence>
<dbReference type="InterPro" id="IPR016181">
    <property type="entry name" value="Acyl_CoA_acyltransferase"/>
</dbReference>
<dbReference type="AlphaFoldDB" id="A0A7K0C0X3"/>
<dbReference type="SUPFAM" id="SSF55729">
    <property type="entry name" value="Acyl-CoA N-acyltransferases (Nat)"/>
    <property type="match status" value="1"/>
</dbReference>
<dbReference type="Gene3D" id="3.40.630.30">
    <property type="match status" value="1"/>
</dbReference>
<evidence type="ECO:0000313" key="3">
    <source>
        <dbReference type="Proteomes" id="UP000487268"/>
    </source>
</evidence>
<feature type="domain" description="N-acetyltransferase" evidence="1">
    <location>
        <begin position="1"/>
        <end position="70"/>
    </location>
</feature>
<dbReference type="EMBL" id="WEGH01000003">
    <property type="protein sequence ID" value="MQY06722.1"/>
    <property type="molecule type" value="Genomic_DNA"/>
</dbReference>
<dbReference type="GO" id="GO:0016747">
    <property type="term" value="F:acyltransferase activity, transferring groups other than amino-acyl groups"/>
    <property type="evidence" value="ECO:0007669"/>
    <property type="project" value="InterPro"/>
</dbReference>
<dbReference type="Pfam" id="PF24553">
    <property type="entry name" value="Rv0428c_C"/>
    <property type="match status" value="1"/>
</dbReference>
<accession>A0A7K0C0X3</accession>
<protein>
    <recommendedName>
        <fullName evidence="1">N-acetyltransferase domain-containing protein</fullName>
    </recommendedName>
</protein>
<dbReference type="PROSITE" id="PS51186">
    <property type="entry name" value="GNAT"/>
    <property type="match status" value="1"/>
</dbReference>
<gene>
    <name evidence="2" type="ORF">ACRB68_48170</name>
</gene>
<organism evidence="2 3">
    <name type="scientific">Actinomadura macrotermitis</name>
    <dbReference type="NCBI Taxonomy" id="2585200"/>
    <lineage>
        <taxon>Bacteria</taxon>
        <taxon>Bacillati</taxon>
        <taxon>Actinomycetota</taxon>
        <taxon>Actinomycetes</taxon>
        <taxon>Streptosporangiales</taxon>
        <taxon>Thermomonosporaceae</taxon>
        <taxon>Actinomadura</taxon>
    </lineage>
</organism>
<dbReference type="Proteomes" id="UP000487268">
    <property type="component" value="Unassembled WGS sequence"/>
</dbReference>
<proteinExistence type="predicted"/>
<name>A0A7K0C0X3_9ACTN</name>
<dbReference type="InterPro" id="IPR000182">
    <property type="entry name" value="GNAT_dom"/>
</dbReference>